<dbReference type="SMART" id="SM00945">
    <property type="entry name" value="ProQ"/>
    <property type="match status" value="1"/>
</dbReference>
<dbReference type="Pfam" id="PF04352">
    <property type="entry name" value="ProQ"/>
    <property type="match status" value="1"/>
</dbReference>
<feature type="region of interest" description="Disordered" evidence="4">
    <location>
        <begin position="140"/>
        <end position="180"/>
    </location>
</feature>
<gene>
    <name evidence="6" type="ORF">QE440_004613</name>
</gene>
<evidence type="ECO:0000313" key="7">
    <source>
        <dbReference type="Proteomes" id="UP001268036"/>
    </source>
</evidence>
<dbReference type="AlphaFoldDB" id="A0AAJ2BUM7"/>
<feature type="region of interest" description="Disordered" evidence="4">
    <location>
        <begin position="15"/>
        <end position="53"/>
    </location>
</feature>
<keyword evidence="3" id="KW-0143">Chaperone</keyword>
<dbReference type="InterPro" id="IPR036442">
    <property type="entry name" value="ProQ/FinO_sf"/>
</dbReference>
<dbReference type="GO" id="GO:0005829">
    <property type="term" value="C:cytosol"/>
    <property type="evidence" value="ECO:0007669"/>
    <property type="project" value="TreeGrafter"/>
</dbReference>
<feature type="compositionally biased region" description="Basic and acidic residues" evidence="4">
    <location>
        <begin position="156"/>
        <end position="169"/>
    </location>
</feature>
<dbReference type="GO" id="GO:0010608">
    <property type="term" value="P:post-transcriptional regulation of gene expression"/>
    <property type="evidence" value="ECO:0007669"/>
    <property type="project" value="InterPro"/>
</dbReference>
<dbReference type="InterPro" id="IPR023529">
    <property type="entry name" value="ProQ"/>
</dbReference>
<dbReference type="InterPro" id="IPR016103">
    <property type="entry name" value="ProQ/FinO"/>
</dbReference>
<keyword evidence="1" id="KW-0963">Cytoplasm</keyword>
<accession>A0AAJ2BUM7</accession>
<keyword evidence="2" id="KW-0694">RNA-binding</keyword>
<dbReference type="Gene3D" id="1.10.1710.10">
    <property type="entry name" value="ProQ/FinO domain"/>
    <property type="match status" value="1"/>
</dbReference>
<dbReference type="GO" id="GO:0033592">
    <property type="term" value="F:RNA strand annealing activity"/>
    <property type="evidence" value="ECO:0007669"/>
    <property type="project" value="InterPro"/>
</dbReference>
<dbReference type="EMBL" id="JAVJAF010000001">
    <property type="protein sequence ID" value="MDR6236872.1"/>
    <property type="molecule type" value="Genomic_DNA"/>
</dbReference>
<evidence type="ECO:0000259" key="5">
    <source>
        <dbReference type="SMART" id="SM00945"/>
    </source>
</evidence>
<feature type="domain" description="ProQ/FinO" evidence="5">
    <location>
        <begin position="51"/>
        <end position="164"/>
    </location>
</feature>
<dbReference type="RefSeq" id="WP_309761884.1">
    <property type="nucleotide sequence ID" value="NZ_JAVJAF010000001.1"/>
</dbReference>
<evidence type="ECO:0000313" key="6">
    <source>
        <dbReference type="EMBL" id="MDR6236872.1"/>
    </source>
</evidence>
<reference evidence="6" key="1">
    <citation type="submission" date="2023-08" db="EMBL/GenBank/DDBJ databases">
        <title>Functional and genomic diversity of the sorghum phyllosphere microbiome.</title>
        <authorList>
            <person name="Shade A."/>
        </authorList>
    </citation>
    <scope>NUCLEOTIDE SEQUENCE</scope>
    <source>
        <strain evidence="6">SORGH_AS_0201</strain>
    </source>
</reference>
<feature type="compositionally biased region" description="Low complexity" evidence="4">
    <location>
        <begin position="18"/>
        <end position="39"/>
    </location>
</feature>
<dbReference type="GO" id="GO:0034057">
    <property type="term" value="F:RNA strand-exchange activity"/>
    <property type="evidence" value="ECO:0007669"/>
    <property type="project" value="InterPro"/>
</dbReference>
<evidence type="ECO:0000256" key="4">
    <source>
        <dbReference type="SAM" id="MobiDB-lite"/>
    </source>
</evidence>
<name>A0AAJ2BUM7_9PSED</name>
<dbReference type="PANTHER" id="PTHR38106:SF1">
    <property type="entry name" value="RNA CHAPERONE PROQ"/>
    <property type="match status" value="1"/>
</dbReference>
<organism evidence="6 7">
    <name type="scientific">Pseudomonas oryzihabitans</name>
    <dbReference type="NCBI Taxonomy" id="47885"/>
    <lineage>
        <taxon>Bacteria</taxon>
        <taxon>Pseudomonadati</taxon>
        <taxon>Pseudomonadota</taxon>
        <taxon>Gammaproteobacteria</taxon>
        <taxon>Pseudomonadales</taxon>
        <taxon>Pseudomonadaceae</taxon>
        <taxon>Pseudomonas</taxon>
    </lineage>
</organism>
<protein>
    <submittedName>
        <fullName evidence="6">ProP effector</fullName>
    </submittedName>
</protein>
<dbReference type="PANTHER" id="PTHR38106">
    <property type="entry name" value="RNA CHAPERONE PROQ"/>
    <property type="match status" value="1"/>
</dbReference>
<dbReference type="Proteomes" id="UP001268036">
    <property type="component" value="Unassembled WGS sequence"/>
</dbReference>
<proteinExistence type="predicted"/>
<dbReference type="SUPFAM" id="SSF48657">
    <property type="entry name" value="FinO-like"/>
    <property type="match status" value="1"/>
</dbReference>
<comment type="caution">
    <text evidence="6">The sequence shown here is derived from an EMBL/GenBank/DDBJ whole genome shotgun (WGS) entry which is preliminary data.</text>
</comment>
<evidence type="ECO:0000256" key="1">
    <source>
        <dbReference type="ARBA" id="ARBA00022490"/>
    </source>
</evidence>
<evidence type="ECO:0000256" key="2">
    <source>
        <dbReference type="ARBA" id="ARBA00022884"/>
    </source>
</evidence>
<evidence type="ECO:0000256" key="3">
    <source>
        <dbReference type="ARBA" id="ARBA00023186"/>
    </source>
</evidence>
<sequence length="180" mass="19913">MGFEQLAELRDRLRAEKAQLQPAAKQQPPQKPQKAQKPQKPQKPPREARTPEQEAAFNAIRALQKHFPLAFPVNPAPKVPLKEGILKDAEQHLGSLGLSIEQLKLGIAAWCQGHRYWASMKENAPRLDLNGQPAGVVTASQALHAARQARRQRAQARRDKAPAKEKPVETSDAPQAESAQ</sequence>